<name>A0ABQ2FE88_9MICO</name>
<evidence type="ECO:0000313" key="3">
    <source>
        <dbReference type="Proteomes" id="UP000662111"/>
    </source>
</evidence>
<gene>
    <name evidence="2" type="ORF">GCM10011509_29430</name>
</gene>
<keyword evidence="1" id="KW-0812">Transmembrane</keyword>
<evidence type="ECO:0000256" key="1">
    <source>
        <dbReference type="SAM" id="Phobius"/>
    </source>
</evidence>
<keyword evidence="1" id="KW-0472">Membrane</keyword>
<feature type="transmembrane region" description="Helical" evidence="1">
    <location>
        <begin position="28"/>
        <end position="49"/>
    </location>
</feature>
<reference evidence="3" key="1">
    <citation type="journal article" date="2019" name="Int. J. Syst. Evol. Microbiol.">
        <title>The Global Catalogue of Microorganisms (GCM) 10K type strain sequencing project: providing services to taxonomists for standard genome sequencing and annotation.</title>
        <authorList>
            <consortium name="The Broad Institute Genomics Platform"/>
            <consortium name="The Broad Institute Genome Sequencing Center for Infectious Disease"/>
            <person name="Wu L."/>
            <person name="Ma J."/>
        </authorList>
    </citation>
    <scope>NUCLEOTIDE SEQUENCE [LARGE SCALE GENOMIC DNA]</scope>
    <source>
        <strain evidence="3">CGMCC 1.5362</strain>
    </source>
</reference>
<organism evidence="2 3">
    <name type="scientific">Ornithinimicrobium pekingense</name>
    <dbReference type="NCBI Taxonomy" id="384677"/>
    <lineage>
        <taxon>Bacteria</taxon>
        <taxon>Bacillati</taxon>
        <taxon>Actinomycetota</taxon>
        <taxon>Actinomycetes</taxon>
        <taxon>Micrococcales</taxon>
        <taxon>Ornithinimicrobiaceae</taxon>
        <taxon>Ornithinimicrobium</taxon>
    </lineage>
</organism>
<sequence>MSLLVGIIGLALRASVLGSEPTLLHPVWTAAVFMLSVVGAGLLTIGMAFREVGSPEPVRQD</sequence>
<dbReference type="Proteomes" id="UP000662111">
    <property type="component" value="Unassembled WGS sequence"/>
</dbReference>
<protein>
    <submittedName>
        <fullName evidence="2">Uncharacterized protein</fullName>
    </submittedName>
</protein>
<dbReference type="EMBL" id="BMLB01000006">
    <property type="protein sequence ID" value="GGK79002.1"/>
    <property type="molecule type" value="Genomic_DNA"/>
</dbReference>
<keyword evidence="1" id="KW-1133">Transmembrane helix</keyword>
<evidence type="ECO:0000313" key="2">
    <source>
        <dbReference type="EMBL" id="GGK79002.1"/>
    </source>
</evidence>
<keyword evidence="3" id="KW-1185">Reference proteome</keyword>
<accession>A0ABQ2FE88</accession>
<comment type="caution">
    <text evidence="2">The sequence shown here is derived from an EMBL/GenBank/DDBJ whole genome shotgun (WGS) entry which is preliminary data.</text>
</comment>
<proteinExistence type="predicted"/>